<sequence length="170" mass="19859">MAMSRNPADMLKDRLPDALQELKNHDCFRGFEEALDDLREIRPKLEEAQKKARTKTLEDFVKDPDDNWCDEQEEADNHVWHLNNLSNLILESHAKGLITPLRNAVLQTAEADTPIRTDNELLQEQIQKVDKQIEKIDTLIKKVDKFITKTKRSYGKSLRQKLRRRQSLGL</sequence>
<reference evidence="1 2" key="1">
    <citation type="submission" date="2015-05" db="EMBL/GenBank/DDBJ databases">
        <title>Distinctive expansion of gene families associated with plant cell wall degradation and secondary metabolism in the genomes of grapevine trunk pathogens.</title>
        <authorList>
            <person name="Lawrence D.P."/>
            <person name="Travadon R."/>
            <person name="Rolshausen P.E."/>
            <person name="Baumgartner K."/>
        </authorList>
    </citation>
    <scope>NUCLEOTIDE SEQUENCE [LARGE SCALE GENOMIC DNA]</scope>
    <source>
        <strain evidence="1">UCRPC4</strain>
    </source>
</reference>
<comment type="caution">
    <text evidence="1">The sequence shown here is derived from an EMBL/GenBank/DDBJ whole genome shotgun (WGS) entry which is preliminary data.</text>
</comment>
<evidence type="ECO:0000313" key="1">
    <source>
        <dbReference type="EMBL" id="KKY18743.1"/>
    </source>
</evidence>
<accession>A0A0G2G4L3</accession>
<dbReference type="Proteomes" id="UP000053317">
    <property type="component" value="Unassembled WGS sequence"/>
</dbReference>
<dbReference type="EMBL" id="LCWF01000117">
    <property type="protein sequence ID" value="KKY18743.1"/>
    <property type="molecule type" value="Genomic_DNA"/>
</dbReference>
<evidence type="ECO:0000313" key="2">
    <source>
        <dbReference type="Proteomes" id="UP000053317"/>
    </source>
</evidence>
<name>A0A0G2G4L3_PHACM</name>
<protein>
    <submittedName>
        <fullName evidence="1">Uncharacterized protein</fullName>
    </submittedName>
</protein>
<reference evidence="1 2" key="2">
    <citation type="submission" date="2015-05" db="EMBL/GenBank/DDBJ databases">
        <authorList>
            <person name="Morales-Cruz A."/>
            <person name="Amrine K.C."/>
            <person name="Cantu D."/>
        </authorList>
    </citation>
    <scope>NUCLEOTIDE SEQUENCE [LARGE SCALE GENOMIC DNA]</scope>
    <source>
        <strain evidence="1">UCRPC4</strain>
    </source>
</reference>
<keyword evidence="2" id="KW-1185">Reference proteome</keyword>
<organism evidence="1 2">
    <name type="scientific">Phaeomoniella chlamydospora</name>
    <name type="common">Phaeoacremonium chlamydosporum</name>
    <dbReference type="NCBI Taxonomy" id="158046"/>
    <lineage>
        <taxon>Eukaryota</taxon>
        <taxon>Fungi</taxon>
        <taxon>Dikarya</taxon>
        <taxon>Ascomycota</taxon>
        <taxon>Pezizomycotina</taxon>
        <taxon>Eurotiomycetes</taxon>
        <taxon>Chaetothyriomycetidae</taxon>
        <taxon>Phaeomoniellales</taxon>
        <taxon>Phaeomoniellaceae</taxon>
        <taxon>Phaeomoniella</taxon>
    </lineage>
</organism>
<gene>
    <name evidence="1" type="ORF">UCRPC4_g04804</name>
</gene>
<dbReference type="AlphaFoldDB" id="A0A0G2G4L3"/>
<proteinExistence type="predicted"/>